<dbReference type="EMBL" id="JAUTXT010000051">
    <property type="protein sequence ID" value="KAK3670787.1"/>
    <property type="molecule type" value="Genomic_DNA"/>
</dbReference>
<protein>
    <submittedName>
        <fullName evidence="2">Uncharacterized protein</fullName>
    </submittedName>
</protein>
<proteinExistence type="predicted"/>
<dbReference type="AlphaFoldDB" id="A0AAE0TNT6"/>
<evidence type="ECO:0000313" key="3">
    <source>
        <dbReference type="Proteomes" id="UP001274830"/>
    </source>
</evidence>
<name>A0AAE0TNT6_9PEZI</name>
<evidence type="ECO:0000256" key="1">
    <source>
        <dbReference type="SAM" id="MobiDB-lite"/>
    </source>
</evidence>
<accession>A0AAE0TNT6</accession>
<evidence type="ECO:0000313" key="2">
    <source>
        <dbReference type="EMBL" id="KAK3670787.1"/>
    </source>
</evidence>
<gene>
    <name evidence="2" type="ORF">LTR78_009359</name>
</gene>
<keyword evidence="3" id="KW-1185">Reference proteome</keyword>
<organism evidence="2 3">
    <name type="scientific">Recurvomyces mirabilis</name>
    <dbReference type="NCBI Taxonomy" id="574656"/>
    <lineage>
        <taxon>Eukaryota</taxon>
        <taxon>Fungi</taxon>
        <taxon>Dikarya</taxon>
        <taxon>Ascomycota</taxon>
        <taxon>Pezizomycotina</taxon>
        <taxon>Dothideomycetes</taxon>
        <taxon>Dothideomycetidae</taxon>
        <taxon>Mycosphaerellales</taxon>
        <taxon>Teratosphaeriaceae</taxon>
        <taxon>Recurvomyces</taxon>
    </lineage>
</organism>
<dbReference type="Proteomes" id="UP001274830">
    <property type="component" value="Unassembled WGS sequence"/>
</dbReference>
<reference evidence="2" key="1">
    <citation type="submission" date="2023-07" db="EMBL/GenBank/DDBJ databases">
        <title>Black Yeasts Isolated from many extreme environments.</title>
        <authorList>
            <person name="Coleine C."/>
            <person name="Stajich J.E."/>
            <person name="Selbmann L."/>
        </authorList>
    </citation>
    <scope>NUCLEOTIDE SEQUENCE</scope>
    <source>
        <strain evidence="2">CCFEE 5485</strain>
    </source>
</reference>
<comment type="caution">
    <text evidence="2">The sequence shown here is derived from an EMBL/GenBank/DDBJ whole genome shotgun (WGS) entry which is preliminary data.</text>
</comment>
<sequence>MAAHAGLDTHALALRLDTLTPPPEDTDEDNDGQDIKHEANLSMDVREADALLMSLGIREFQFRRLRAWQRSMRAASYTAFKRYMIDITMRRKRCLCTWTFESIYKHLPRIY</sequence>
<feature type="region of interest" description="Disordered" evidence="1">
    <location>
        <begin position="15"/>
        <end position="34"/>
    </location>
</feature>